<proteinExistence type="predicted"/>
<comment type="caution">
    <text evidence="2">The sequence shown here is derived from an EMBL/GenBank/DDBJ whole genome shotgun (WGS) entry which is preliminary data.</text>
</comment>
<reference evidence="2 3" key="1">
    <citation type="submission" date="2024-07" db="EMBL/GenBank/DDBJ databases">
        <authorList>
            <person name="Lee S."/>
            <person name="Kang M."/>
        </authorList>
    </citation>
    <scope>NUCLEOTIDE SEQUENCE [LARGE SCALE GENOMIC DNA]</scope>
    <source>
        <strain evidence="2 3">DS6</strain>
    </source>
</reference>
<evidence type="ECO:0000313" key="3">
    <source>
        <dbReference type="Proteomes" id="UP001556631"/>
    </source>
</evidence>
<dbReference type="EMBL" id="JBFPJR010000008">
    <property type="protein sequence ID" value="MEX0427242.1"/>
    <property type="molecule type" value="Genomic_DNA"/>
</dbReference>
<keyword evidence="3" id="KW-1185">Reference proteome</keyword>
<name>A0ABV3SWD0_9ACTN</name>
<dbReference type="InterPro" id="IPR032710">
    <property type="entry name" value="NTF2-like_dom_sf"/>
</dbReference>
<dbReference type="Gene3D" id="3.10.450.50">
    <property type="match status" value="1"/>
</dbReference>
<evidence type="ECO:0000313" key="2">
    <source>
        <dbReference type="EMBL" id="MEX0427242.1"/>
    </source>
</evidence>
<dbReference type="RefSeq" id="WP_367992434.1">
    <property type="nucleotide sequence ID" value="NZ_JBFPJR010000008.1"/>
</dbReference>
<accession>A0ABV3SWD0</accession>
<dbReference type="SUPFAM" id="SSF54427">
    <property type="entry name" value="NTF2-like"/>
    <property type="match status" value="1"/>
</dbReference>
<dbReference type="Proteomes" id="UP001556631">
    <property type="component" value="Unassembled WGS sequence"/>
</dbReference>
<protein>
    <submittedName>
        <fullName evidence="2">DUF4440 domain-containing protein</fullName>
    </submittedName>
</protein>
<organism evidence="2 3">
    <name type="scientific">Nocardioides eburneus</name>
    <dbReference type="NCBI Taxonomy" id="3231482"/>
    <lineage>
        <taxon>Bacteria</taxon>
        <taxon>Bacillati</taxon>
        <taxon>Actinomycetota</taxon>
        <taxon>Actinomycetes</taxon>
        <taxon>Propionibacteriales</taxon>
        <taxon>Nocardioidaceae</taxon>
        <taxon>Nocardioides</taxon>
    </lineage>
</organism>
<dbReference type="Pfam" id="PF14534">
    <property type="entry name" value="DUF4440"/>
    <property type="match status" value="1"/>
</dbReference>
<evidence type="ECO:0000259" key="1">
    <source>
        <dbReference type="Pfam" id="PF14534"/>
    </source>
</evidence>
<feature type="domain" description="DUF4440" evidence="1">
    <location>
        <begin position="23"/>
        <end position="129"/>
    </location>
</feature>
<dbReference type="InterPro" id="IPR027843">
    <property type="entry name" value="DUF4440"/>
</dbReference>
<sequence>MAGTERLHVEPVTYADEATRAAILEVEERRQQALLDVDLDTLADLYDDSLVHTHAPGLTHTKAQLLEHVATRAPYKGSTRGELTIRVIGDVAIMTGRLVNRLGSPDGSERTVAGQVIQVLRRCEDGRWRFVSFQMTPDGEHVWSPTAEEKAGLDKIAQEEGQR</sequence>
<gene>
    <name evidence="2" type="ORF">AB3X52_06385</name>
</gene>